<dbReference type="EMBL" id="CABFJX010000223">
    <property type="protein sequence ID" value="VTT68154.1"/>
    <property type="molecule type" value="Genomic_DNA"/>
</dbReference>
<proteinExistence type="predicted"/>
<dbReference type="InterPro" id="IPR001810">
    <property type="entry name" value="F-box_dom"/>
</dbReference>
<sequence>MAPVSLFDCPDEVVDGIIELLPGNAIKASRLTSKRLNRIASRYLFPVLYISCHQLDFDVFCMVSKNPLLIGGVRELVIDDTTVPPSVRDWPTYQKVVTFPKDADDRRDHLELDKGETLDPDFMNREPSKVKPCEEAWELFSSTAQGHHENRLAHADFDALKRALPGLKNLKTLVLTNRMADDRFSEGAQSSVSSSPVVKVWRRFEREGYLPLVPRCDWHPTTQGLQDRTPVNTMDWLDDRLVMDITKNGVSNMTAVQSTSELLVLAREARAIFLALLVLEDPKLHSQLTEFRVDATYDIQSQGHQPGLAITLFDRQSPFAARLGSGFSAAINITKLDLTLSNFSYGIMGDAIVEEGRLRRIFESMIQLEELYLEPHGMSIFSILPTEVTFSRLRFIQFSCGHLHPQMFLDFVRRHGGTLKTLIIEHCSLRPYDLKLPWWKITDDLTEFHDQAILQLEEGSFANVFHGRSITDCGRNETLQGLGQIWKYDEDEDGKWVRWLNAQEEAVNEMLLSGAFGPDPEAAQIATASTYHIGHFIPILILILISSFIPTKSPSSPHLANMDSCHILRLPDELQVAVVELLPGDSLKATRATCRKLNSIASPYLYPVLYLSCHQLDLDVFRLVANNPLLIGGVKELVIDDTTLSPRLANWEVYKTVASYPENWPDRKMSYYWGDEFENEDRVWSTEPDKDFHALYKSILRGHHNNRRRHADISALKRALPLFKSLRSLVISNRTADDCEGIFEGAQSEESSSPVVKMWRRLGDSKQERPPFPPRCDWLTPWNEHGPSVRAEMMQPDWYHDRLDTLINRYGLPAPKGQVHLIDNRDGRYPATGNRMNYQREHTESFDWSDLNWLEPGHYCRTIGRQARAVSVALEVLGDPRIRLTEFRVDASLQVVDPLDENEPLRLPGLSVLLFDSNSSPLVPKLTSSFSNLTKFHLVLSDHKENEDDFDSDEAMRILDQGHVSTILESMPQLEDLLLELHGVPIFFAMPPIKFSRLRCVEFSCSELSSKLLLSFLLYHSLTLKTLIIRYCSIDPDVCDETWEEVMEEIRDMQDEGILNIDDGQVIGAYDHAPCRGCGKNNTLKPENEGCPIHSWEFIECSLWRQVDGYPWDFEDDEGSYVGYWDTESEGGEGEKDGGGEHESSGI</sequence>
<dbReference type="AlphaFoldDB" id="A0A9Q9U9U3"/>
<feature type="region of interest" description="Disordered" evidence="1">
    <location>
        <begin position="1121"/>
        <end position="1147"/>
    </location>
</feature>
<evidence type="ECO:0000313" key="3">
    <source>
        <dbReference type="EMBL" id="VTT68154.1"/>
    </source>
</evidence>
<name>A0A9Q9U9U3_FUSFU</name>
<dbReference type="Pfam" id="PF00646">
    <property type="entry name" value="F-box"/>
    <property type="match status" value="1"/>
</dbReference>
<dbReference type="CDD" id="cd09917">
    <property type="entry name" value="F-box_SF"/>
    <property type="match status" value="1"/>
</dbReference>
<reference evidence="3" key="1">
    <citation type="submission" date="2019-05" db="EMBL/GenBank/DDBJ databases">
        <authorList>
            <person name="Piombo E."/>
        </authorList>
    </citation>
    <scope>NUCLEOTIDE SEQUENCE</scope>
    <source>
        <strain evidence="3">C2S</strain>
    </source>
</reference>
<accession>A0A9Q9U9U3</accession>
<dbReference type="Proteomes" id="UP000760494">
    <property type="component" value="Unassembled WGS sequence"/>
</dbReference>
<organism evidence="3 4">
    <name type="scientific">Fusarium fujikuroi</name>
    <name type="common">Bakanae and foot rot disease fungus</name>
    <name type="synonym">Gibberella fujikuroi</name>
    <dbReference type="NCBI Taxonomy" id="5127"/>
    <lineage>
        <taxon>Eukaryota</taxon>
        <taxon>Fungi</taxon>
        <taxon>Dikarya</taxon>
        <taxon>Ascomycota</taxon>
        <taxon>Pezizomycotina</taxon>
        <taxon>Sordariomycetes</taxon>
        <taxon>Hypocreomycetidae</taxon>
        <taxon>Hypocreales</taxon>
        <taxon>Nectriaceae</taxon>
        <taxon>Fusarium</taxon>
        <taxon>Fusarium fujikuroi species complex</taxon>
    </lineage>
</organism>
<dbReference type="SUPFAM" id="SSF81383">
    <property type="entry name" value="F-box domain"/>
    <property type="match status" value="1"/>
</dbReference>
<evidence type="ECO:0000313" key="4">
    <source>
        <dbReference type="Proteomes" id="UP000760494"/>
    </source>
</evidence>
<protein>
    <recommendedName>
        <fullName evidence="2">F-box domain-containing protein</fullName>
    </recommendedName>
</protein>
<evidence type="ECO:0000259" key="2">
    <source>
        <dbReference type="Pfam" id="PF00646"/>
    </source>
</evidence>
<dbReference type="InterPro" id="IPR036047">
    <property type="entry name" value="F-box-like_dom_sf"/>
</dbReference>
<evidence type="ECO:0000256" key="1">
    <source>
        <dbReference type="SAM" id="MobiDB-lite"/>
    </source>
</evidence>
<feature type="compositionally biased region" description="Basic and acidic residues" evidence="1">
    <location>
        <begin position="1133"/>
        <end position="1147"/>
    </location>
</feature>
<feature type="domain" description="F-box" evidence="2">
    <location>
        <begin position="567"/>
        <end position="601"/>
    </location>
</feature>
<gene>
    <name evidence="3" type="ORF">C2S_1145</name>
</gene>
<comment type="caution">
    <text evidence="3">The sequence shown here is derived from an EMBL/GenBank/DDBJ whole genome shotgun (WGS) entry which is preliminary data.</text>
</comment>